<sequence length="140" mass="15069">MPAFTRIHSDKLANFSFSHGAVIHPNAQTIVLAGKVGSIDLKGTMAATFEEQVAATFKNIEIALAEVGATPKDIVHMRYYVTDVQLESRDMVAFRKIRTDFLGRFPGAAPAGTVISVLAADPEILFEVDVIAAIPAQSKL</sequence>
<dbReference type="EMBL" id="CABFNP030001099">
    <property type="protein sequence ID" value="CAI6091303.1"/>
    <property type="molecule type" value="Genomic_DNA"/>
</dbReference>
<dbReference type="InterPro" id="IPR035959">
    <property type="entry name" value="RutC-like_sf"/>
</dbReference>
<dbReference type="Pfam" id="PF01042">
    <property type="entry name" value="Ribonuc_L-PSP"/>
    <property type="match status" value="1"/>
</dbReference>
<dbReference type="CDD" id="cd00448">
    <property type="entry name" value="YjgF_YER057c_UK114_family"/>
    <property type="match status" value="1"/>
</dbReference>
<dbReference type="PANTHER" id="PTHR11803:SF58">
    <property type="entry name" value="PROTEIN HMF1-RELATED"/>
    <property type="match status" value="1"/>
</dbReference>
<dbReference type="PANTHER" id="PTHR11803">
    <property type="entry name" value="2-IMINOBUTANOATE/2-IMINOPROPANOATE DEAMINASE RIDA"/>
    <property type="match status" value="1"/>
</dbReference>
<keyword evidence="3" id="KW-1185">Reference proteome</keyword>
<protein>
    <recommendedName>
        <fullName evidence="4">RidA family protein</fullName>
    </recommendedName>
</protein>
<comment type="caution">
    <text evidence="2">The sequence shown here is derived from an EMBL/GenBank/DDBJ whole genome shotgun (WGS) entry which is preliminary data.</text>
</comment>
<organism evidence="2 3">
    <name type="scientific">Clonostachys chloroleuca</name>
    <dbReference type="NCBI Taxonomy" id="1926264"/>
    <lineage>
        <taxon>Eukaryota</taxon>
        <taxon>Fungi</taxon>
        <taxon>Dikarya</taxon>
        <taxon>Ascomycota</taxon>
        <taxon>Pezizomycotina</taxon>
        <taxon>Sordariomycetes</taxon>
        <taxon>Hypocreomycetidae</taxon>
        <taxon>Hypocreales</taxon>
        <taxon>Bionectriaceae</taxon>
        <taxon>Clonostachys</taxon>
    </lineage>
</organism>
<dbReference type="InterPro" id="IPR006175">
    <property type="entry name" value="YjgF/YER057c/UK114"/>
</dbReference>
<dbReference type="Proteomes" id="UP001160390">
    <property type="component" value="Unassembled WGS sequence"/>
</dbReference>
<reference evidence="2" key="1">
    <citation type="submission" date="2023-01" db="EMBL/GenBank/DDBJ databases">
        <authorList>
            <person name="Piombo E."/>
        </authorList>
    </citation>
    <scope>NUCLEOTIDE SEQUENCE</scope>
</reference>
<comment type="similarity">
    <text evidence="1">Belongs to the RutC family.</text>
</comment>
<dbReference type="GO" id="GO:0019239">
    <property type="term" value="F:deaminase activity"/>
    <property type="evidence" value="ECO:0007669"/>
    <property type="project" value="TreeGrafter"/>
</dbReference>
<dbReference type="AlphaFoldDB" id="A0AA35M6F9"/>
<dbReference type="Gene3D" id="3.30.1330.40">
    <property type="entry name" value="RutC-like"/>
    <property type="match status" value="1"/>
</dbReference>
<name>A0AA35M6F9_9HYPO</name>
<gene>
    <name evidence="2" type="ORF">CCHLO57077_00013596</name>
</gene>
<evidence type="ECO:0000313" key="3">
    <source>
        <dbReference type="Proteomes" id="UP001160390"/>
    </source>
</evidence>
<evidence type="ECO:0008006" key="4">
    <source>
        <dbReference type="Google" id="ProtNLM"/>
    </source>
</evidence>
<proteinExistence type="inferred from homology"/>
<dbReference type="SUPFAM" id="SSF55298">
    <property type="entry name" value="YjgF-like"/>
    <property type="match status" value="1"/>
</dbReference>
<evidence type="ECO:0000256" key="1">
    <source>
        <dbReference type="ARBA" id="ARBA00010552"/>
    </source>
</evidence>
<accession>A0AA35M6F9</accession>
<dbReference type="GO" id="GO:0005829">
    <property type="term" value="C:cytosol"/>
    <property type="evidence" value="ECO:0007669"/>
    <property type="project" value="TreeGrafter"/>
</dbReference>
<evidence type="ECO:0000313" key="2">
    <source>
        <dbReference type="EMBL" id="CAI6091303.1"/>
    </source>
</evidence>